<feature type="compositionally biased region" description="Gly residues" evidence="1">
    <location>
        <begin position="188"/>
        <end position="198"/>
    </location>
</feature>
<organism evidence="2 3">
    <name type="scientific">Dendryphion nanum</name>
    <dbReference type="NCBI Taxonomy" id="256645"/>
    <lineage>
        <taxon>Eukaryota</taxon>
        <taxon>Fungi</taxon>
        <taxon>Dikarya</taxon>
        <taxon>Ascomycota</taxon>
        <taxon>Pezizomycotina</taxon>
        <taxon>Dothideomycetes</taxon>
        <taxon>Pleosporomycetidae</taxon>
        <taxon>Pleosporales</taxon>
        <taxon>Torulaceae</taxon>
        <taxon>Dendryphion</taxon>
    </lineage>
</organism>
<feature type="compositionally biased region" description="Polar residues" evidence="1">
    <location>
        <begin position="85"/>
        <end position="102"/>
    </location>
</feature>
<comment type="caution">
    <text evidence="2">The sequence shown here is derived from an EMBL/GenBank/DDBJ whole genome shotgun (WGS) entry which is preliminary data.</text>
</comment>
<accession>A0A9P9DZT4</accession>
<dbReference type="Proteomes" id="UP000700596">
    <property type="component" value="Unassembled WGS sequence"/>
</dbReference>
<dbReference type="AlphaFoldDB" id="A0A9P9DZT4"/>
<protein>
    <submittedName>
        <fullName evidence="2">Uncharacterized protein</fullName>
    </submittedName>
</protein>
<feature type="region of interest" description="Disordered" evidence="1">
    <location>
        <begin position="1"/>
        <end position="198"/>
    </location>
</feature>
<evidence type="ECO:0000313" key="3">
    <source>
        <dbReference type="Proteomes" id="UP000700596"/>
    </source>
</evidence>
<reference evidence="2" key="1">
    <citation type="journal article" date="2021" name="Nat. Commun.">
        <title>Genetic determinants of endophytism in the Arabidopsis root mycobiome.</title>
        <authorList>
            <person name="Mesny F."/>
            <person name="Miyauchi S."/>
            <person name="Thiergart T."/>
            <person name="Pickel B."/>
            <person name="Atanasova L."/>
            <person name="Karlsson M."/>
            <person name="Huettel B."/>
            <person name="Barry K.W."/>
            <person name="Haridas S."/>
            <person name="Chen C."/>
            <person name="Bauer D."/>
            <person name="Andreopoulos W."/>
            <person name="Pangilinan J."/>
            <person name="LaButti K."/>
            <person name="Riley R."/>
            <person name="Lipzen A."/>
            <person name="Clum A."/>
            <person name="Drula E."/>
            <person name="Henrissat B."/>
            <person name="Kohler A."/>
            <person name="Grigoriev I.V."/>
            <person name="Martin F.M."/>
            <person name="Hacquard S."/>
        </authorList>
    </citation>
    <scope>NUCLEOTIDE SEQUENCE</scope>
    <source>
        <strain evidence="2">MPI-CAGE-CH-0243</strain>
    </source>
</reference>
<name>A0A9P9DZT4_9PLEO</name>
<dbReference type="OrthoDB" id="3798940at2759"/>
<dbReference type="EMBL" id="JAGMWT010000005">
    <property type="protein sequence ID" value="KAH7128273.1"/>
    <property type="molecule type" value="Genomic_DNA"/>
</dbReference>
<evidence type="ECO:0000256" key="1">
    <source>
        <dbReference type="SAM" id="MobiDB-lite"/>
    </source>
</evidence>
<feature type="compositionally biased region" description="Polar residues" evidence="1">
    <location>
        <begin position="45"/>
        <end position="66"/>
    </location>
</feature>
<proteinExistence type="predicted"/>
<feature type="compositionally biased region" description="Polar residues" evidence="1">
    <location>
        <begin position="1"/>
        <end position="35"/>
    </location>
</feature>
<gene>
    <name evidence="2" type="ORF">B0J11DRAFT_266294</name>
</gene>
<feature type="compositionally biased region" description="Low complexity" evidence="1">
    <location>
        <begin position="146"/>
        <end position="169"/>
    </location>
</feature>
<sequence>MSDNPSREPSPSNTNKNLSSQDTTVIPEASNQQRSVSDDRPNLVESPQPTAESRSQSTSDLLSQVQATSSTTTPPAFAPLIVITGSPQPTDTSARQETTEAATRQGRPLVSRSRTGHSSSQPPRRSTTPYSRPRARSQPRGSRTIPTSTMSSASSSPGNTSTSGPSTSGSGQGYQLPYAPFPYPMPRGGQGQSGNSGK</sequence>
<evidence type="ECO:0000313" key="2">
    <source>
        <dbReference type="EMBL" id="KAH7128273.1"/>
    </source>
</evidence>
<feature type="compositionally biased region" description="Low complexity" evidence="1">
    <location>
        <begin position="118"/>
        <end position="132"/>
    </location>
</feature>
<keyword evidence="3" id="KW-1185">Reference proteome</keyword>